<sequence>MASYELNYSFTMNHAEEGTGYSGDIRPPIGCGTYQFAAQEDDQKQCNPYERTKNTIAYEERKESTTTDEISLGKTALLIGTKRTLAAPQPSSNNTSPTPPEAVLTDGPERVAATPSCSRSARSPTPGTIREAKNNLDEQRAAAIADLHGPYTVDGGCLKELYTKGAASERRIQNVLAASALYDFRNGTWVVLPQHMQAGQLRDR</sequence>
<dbReference type="EMBL" id="JACGCI010000118">
    <property type="protein sequence ID" value="KAF6744591.1"/>
    <property type="molecule type" value="Genomic_DNA"/>
</dbReference>
<feature type="region of interest" description="Disordered" evidence="1">
    <location>
        <begin position="84"/>
        <end position="130"/>
    </location>
</feature>
<gene>
    <name evidence="2" type="ORF">DFP72DRAFT_1078431</name>
</gene>
<name>A0A8H6LXB1_9AGAR</name>
<reference evidence="2 3" key="1">
    <citation type="submission" date="2020-07" db="EMBL/GenBank/DDBJ databases">
        <title>Comparative genomics of pyrophilous fungi reveals a link between fire events and developmental genes.</title>
        <authorList>
            <consortium name="DOE Joint Genome Institute"/>
            <person name="Steindorff A.S."/>
            <person name="Carver A."/>
            <person name="Calhoun S."/>
            <person name="Stillman K."/>
            <person name="Liu H."/>
            <person name="Lipzen A."/>
            <person name="Pangilinan J."/>
            <person name="Labutti K."/>
            <person name="Bruns T.D."/>
            <person name="Grigoriev I.V."/>
        </authorList>
    </citation>
    <scope>NUCLEOTIDE SEQUENCE [LARGE SCALE GENOMIC DNA]</scope>
    <source>
        <strain evidence="2 3">CBS 144469</strain>
    </source>
</reference>
<accession>A0A8H6LXB1</accession>
<evidence type="ECO:0000313" key="3">
    <source>
        <dbReference type="Proteomes" id="UP000521943"/>
    </source>
</evidence>
<proteinExistence type="predicted"/>
<keyword evidence="3" id="KW-1185">Reference proteome</keyword>
<dbReference type="AlphaFoldDB" id="A0A8H6LXB1"/>
<dbReference type="Proteomes" id="UP000521943">
    <property type="component" value="Unassembled WGS sequence"/>
</dbReference>
<protein>
    <submittedName>
        <fullName evidence="2">Uncharacterized protein</fullName>
    </submittedName>
</protein>
<organism evidence="2 3">
    <name type="scientific">Ephemerocybe angulata</name>
    <dbReference type="NCBI Taxonomy" id="980116"/>
    <lineage>
        <taxon>Eukaryota</taxon>
        <taxon>Fungi</taxon>
        <taxon>Dikarya</taxon>
        <taxon>Basidiomycota</taxon>
        <taxon>Agaricomycotina</taxon>
        <taxon>Agaricomycetes</taxon>
        <taxon>Agaricomycetidae</taxon>
        <taxon>Agaricales</taxon>
        <taxon>Agaricineae</taxon>
        <taxon>Psathyrellaceae</taxon>
        <taxon>Ephemerocybe</taxon>
    </lineage>
</organism>
<evidence type="ECO:0000313" key="2">
    <source>
        <dbReference type="EMBL" id="KAF6744591.1"/>
    </source>
</evidence>
<evidence type="ECO:0000256" key="1">
    <source>
        <dbReference type="SAM" id="MobiDB-lite"/>
    </source>
</evidence>
<feature type="compositionally biased region" description="Polar residues" evidence="1">
    <location>
        <begin position="115"/>
        <end position="126"/>
    </location>
</feature>
<comment type="caution">
    <text evidence="2">The sequence shown here is derived from an EMBL/GenBank/DDBJ whole genome shotgun (WGS) entry which is preliminary data.</text>
</comment>